<evidence type="ECO:0000256" key="2">
    <source>
        <dbReference type="SAM" id="Phobius"/>
    </source>
</evidence>
<feature type="region of interest" description="Disordered" evidence="1">
    <location>
        <begin position="62"/>
        <end position="107"/>
    </location>
</feature>
<dbReference type="EMBL" id="QGKV02000299">
    <property type="protein sequence ID" value="KAF3597284.1"/>
    <property type="molecule type" value="Genomic_DNA"/>
</dbReference>
<keyword evidence="4" id="KW-1185">Reference proteome</keyword>
<dbReference type="Proteomes" id="UP000266723">
    <property type="component" value="Unassembled WGS sequence"/>
</dbReference>
<feature type="transmembrane region" description="Helical" evidence="2">
    <location>
        <begin position="328"/>
        <end position="349"/>
    </location>
</feature>
<feature type="compositionally biased region" description="Low complexity" evidence="1">
    <location>
        <begin position="86"/>
        <end position="107"/>
    </location>
</feature>
<evidence type="ECO:0000256" key="1">
    <source>
        <dbReference type="SAM" id="MobiDB-lite"/>
    </source>
</evidence>
<feature type="region of interest" description="Disordered" evidence="1">
    <location>
        <begin position="150"/>
        <end position="170"/>
    </location>
</feature>
<comment type="caution">
    <text evidence="3">The sequence shown here is derived from an EMBL/GenBank/DDBJ whole genome shotgun (WGS) entry which is preliminary data.</text>
</comment>
<gene>
    <name evidence="3" type="ORF">DY000_02026956</name>
</gene>
<evidence type="ECO:0000313" key="3">
    <source>
        <dbReference type="EMBL" id="KAF3597284.1"/>
    </source>
</evidence>
<name>A0ABQ7EJX2_BRACR</name>
<proteinExistence type="predicted"/>
<keyword evidence="2" id="KW-0812">Transmembrane</keyword>
<sequence>MASVYPCIFYFVSSSRLQAVFPLIFRIVAAAPLIPATLSSAVLTVAPPLKVSGETRSAQHLCESSGSRHLHRSTKTDLVTSSTAQPLTLPPSVTNTSPPSRSSSCSSFSEKVPNFRSIFFKWVWAWFFIQLSLHLHTLFTAAPPPSHQLNSSTGYSTSLPGSSGHRSFNETSRQARVGSLASVYRVHIAQSRDVMFDLVSLLCQISQASRDYTISAPLLMNIRAKFRQKRLFPTALGYGSRVIQLLLPTKSFRESSIEKLGQDLSAMFLSVTYTLSEVKESLSSSVLVSTNHLQTRCSGSPVVGSYPDFSMFFGTSVSGSKAKHLYGYLHPFNTSIVLIVVFFVYCLAVEITSGSGRNRLPFGI</sequence>
<reference evidence="3 4" key="1">
    <citation type="journal article" date="2020" name="BMC Genomics">
        <title>Intraspecific diversification of the crop wild relative Brassica cretica Lam. using demographic model selection.</title>
        <authorList>
            <person name="Kioukis A."/>
            <person name="Michalopoulou V.A."/>
            <person name="Briers L."/>
            <person name="Pirintsos S."/>
            <person name="Studholme D.J."/>
            <person name="Pavlidis P."/>
            <person name="Sarris P.F."/>
        </authorList>
    </citation>
    <scope>NUCLEOTIDE SEQUENCE [LARGE SCALE GENOMIC DNA]</scope>
    <source>
        <strain evidence="4">cv. PFS-1207/04</strain>
    </source>
</reference>
<organism evidence="3 4">
    <name type="scientific">Brassica cretica</name>
    <name type="common">Mustard</name>
    <dbReference type="NCBI Taxonomy" id="69181"/>
    <lineage>
        <taxon>Eukaryota</taxon>
        <taxon>Viridiplantae</taxon>
        <taxon>Streptophyta</taxon>
        <taxon>Embryophyta</taxon>
        <taxon>Tracheophyta</taxon>
        <taxon>Spermatophyta</taxon>
        <taxon>Magnoliopsida</taxon>
        <taxon>eudicotyledons</taxon>
        <taxon>Gunneridae</taxon>
        <taxon>Pentapetalae</taxon>
        <taxon>rosids</taxon>
        <taxon>malvids</taxon>
        <taxon>Brassicales</taxon>
        <taxon>Brassicaceae</taxon>
        <taxon>Brassiceae</taxon>
        <taxon>Brassica</taxon>
    </lineage>
</organism>
<keyword evidence="2" id="KW-0472">Membrane</keyword>
<accession>A0ABQ7EJX2</accession>
<keyword evidence="2" id="KW-1133">Transmembrane helix</keyword>
<protein>
    <submittedName>
        <fullName evidence="3">Uncharacterized protein</fullName>
    </submittedName>
</protein>
<evidence type="ECO:0000313" key="4">
    <source>
        <dbReference type="Proteomes" id="UP000266723"/>
    </source>
</evidence>
<feature type="compositionally biased region" description="Polar residues" evidence="1">
    <location>
        <begin position="76"/>
        <end position="85"/>
    </location>
</feature>